<keyword evidence="8" id="KW-0804">Transcription</keyword>
<evidence type="ECO:0000259" key="10">
    <source>
        <dbReference type="PROSITE" id="PS50090"/>
    </source>
</evidence>
<gene>
    <name evidence="13" type="ORF">TrST_g2639</name>
</gene>
<evidence type="ECO:0000259" key="12">
    <source>
        <dbReference type="PROSITE" id="PS51294"/>
    </source>
</evidence>
<dbReference type="PANTHER" id="PTHR12802:SF173">
    <property type="entry name" value="MYB-LIKE PROTEIN K"/>
    <property type="match status" value="1"/>
</dbReference>
<evidence type="ECO:0000256" key="1">
    <source>
        <dbReference type="ARBA" id="ARBA00022670"/>
    </source>
</evidence>
<dbReference type="PROSITE" id="PS51294">
    <property type="entry name" value="HTH_MYB"/>
    <property type="match status" value="1"/>
</dbReference>
<comment type="caution">
    <text evidence="13">The sequence shown here is derived from an EMBL/GenBank/DDBJ whole genome shotgun (WGS) entry which is preliminary data.</text>
</comment>
<dbReference type="GO" id="GO:0003677">
    <property type="term" value="F:DNA binding"/>
    <property type="evidence" value="ECO:0007669"/>
    <property type="project" value="UniProtKB-KW"/>
</dbReference>
<evidence type="ECO:0000256" key="3">
    <source>
        <dbReference type="ARBA" id="ARBA00022801"/>
    </source>
</evidence>
<dbReference type="GO" id="GO:0008237">
    <property type="term" value="F:metallopeptidase activity"/>
    <property type="evidence" value="ECO:0007669"/>
    <property type="project" value="UniProtKB-KW"/>
</dbReference>
<keyword evidence="14" id="KW-1185">Reference proteome</keyword>
<dbReference type="NCBIfam" id="TIGR01557">
    <property type="entry name" value="myb_SHAQKYF"/>
    <property type="match status" value="1"/>
</dbReference>
<dbReference type="InterPro" id="IPR006447">
    <property type="entry name" value="Myb_dom_plants"/>
</dbReference>
<dbReference type="InterPro" id="IPR017884">
    <property type="entry name" value="SANT_dom"/>
</dbReference>
<accession>A0A9W7EW16</accession>
<sequence length="121" mass="14125">MSSFERGRWTKSEHDLFLQGLTLYGRDWKLVSNLIPTRSSAQIRSHAQKYFAKSPSDSSSLSELCLISSDRPSSKFWSEVEKMVENPQEVERRVEETMERLSRRHEELKIKLTASPKRLIP</sequence>
<proteinExistence type="predicted"/>
<keyword evidence="5" id="KW-0805">Transcription regulation</keyword>
<dbReference type="Pfam" id="PF00249">
    <property type="entry name" value="Myb_DNA-binding"/>
    <property type="match status" value="1"/>
</dbReference>
<protein>
    <submittedName>
        <fullName evidence="13">Uncharacterized protein</fullName>
    </submittedName>
</protein>
<keyword evidence="3" id="KW-0378">Hydrolase</keyword>
<evidence type="ECO:0000313" key="13">
    <source>
        <dbReference type="EMBL" id="GMH91918.1"/>
    </source>
</evidence>
<evidence type="ECO:0000313" key="14">
    <source>
        <dbReference type="Proteomes" id="UP001165085"/>
    </source>
</evidence>
<dbReference type="InterPro" id="IPR017930">
    <property type="entry name" value="Myb_dom"/>
</dbReference>
<evidence type="ECO:0000256" key="2">
    <source>
        <dbReference type="ARBA" id="ARBA00022723"/>
    </source>
</evidence>
<keyword evidence="4" id="KW-0862">Zinc</keyword>
<evidence type="ECO:0000256" key="9">
    <source>
        <dbReference type="ARBA" id="ARBA00023242"/>
    </source>
</evidence>
<organism evidence="13 14">
    <name type="scientific">Triparma strigata</name>
    <dbReference type="NCBI Taxonomy" id="1606541"/>
    <lineage>
        <taxon>Eukaryota</taxon>
        <taxon>Sar</taxon>
        <taxon>Stramenopiles</taxon>
        <taxon>Ochrophyta</taxon>
        <taxon>Bolidophyceae</taxon>
        <taxon>Parmales</taxon>
        <taxon>Triparmaceae</taxon>
        <taxon>Triparma</taxon>
    </lineage>
</organism>
<dbReference type="InterPro" id="IPR001005">
    <property type="entry name" value="SANT/Myb"/>
</dbReference>
<dbReference type="PROSITE" id="PS50090">
    <property type="entry name" value="MYB_LIKE"/>
    <property type="match status" value="1"/>
</dbReference>
<evidence type="ECO:0000256" key="7">
    <source>
        <dbReference type="ARBA" id="ARBA00023125"/>
    </source>
</evidence>
<feature type="domain" description="SANT" evidence="11">
    <location>
        <begin position="8"/>
        <end position="55"/>
    </location>
</feature>
<keyword evidence="2" id="KW-0479">Metal-binding</keyword>
<dbReference type="Gene3D" id="1.10.10.60">
    <property type="entry name" value="Homeodomain-like"/>
    <property type="match status" value="1"/>
</dbReference>
<feature type="domain" description="Myb-like" evidence="10">
    <location>
        <begin position="1"/>
        <end position="51"/>
    </location>
</feature>
<evidence type="ECO:0000259" key="11">
    <source>
        <dbReference type="PROSITE" id="PS51293"/>
    </source>
</evidence>
<dbReference type="GO" id="GO:0006508">
    <property type="term" value="P:proteolysis"/>
    <property type="evidence" value="ECO:0007669"/>
    <property type="project" value="UniProtKB-KW"/>
</dbReference>
<dbReference type="CDD" id="cd00167">
    <property type="entry name" value="SANT"/>
    <property type="match status" value="1"/>
</dbReference>
<dbReference type="OrthoDB" id="118550at2759"/>
<keyword evidence="7" id="KW-0238">DNA-binding</keyword>
<reference evidence="14" key="1">
    <citation type="journal article" date="2023" name="Commun. Biol.">
        <title>Genome analysis of Parmales, the sister group of diatoms, reveals the evolutionary specialization of diatoms from phago-mixotrophs to photoautotrophs.</title>
        <authorList>
            <person name="Ban H."/>
            <person name="Sato S."/>
            <person name="Yoshikawa S."/>
            <person name="Yamada K."/>
            <person name="Nakamura Y."/>
            <person name="Ichinomiya M."/>
            <person name="Sato N."/>
            <person name="Blanc-Mathieu R."/>
            <person name="Endo H."/>
            <person name="Kuwata A."/>
            <person name="Ogata H."/>
        </authorList>
    </citation>
    <scope>NUCLEOTIDE SEQUENCE [LARGE SCALE GENOMIC DNA]</scope>
    <source>
        <strain evidence="14">NIES 3701</strain>
    </source>
</reference>
<evidence type="ECO:0000256" key="6">
    <source>
        <dbReference type="ARBA" id="ARBA00023049"/>
    </source>
</evidence>
<dbReference type="FunFam" id="1.10.10.60:FF:000151">
    <property type="entry name" value="histone H2A deubiquitinase MYSM1 isoform X2"/>
    <property type="match status" value="1"/>
</dbReference>
<feature type="domain" description="HTH myb-type" evidence="12">
    <location>
        <begin position="1"/>
        <end position="55"/>
    </location>
</feature>
<dbReference type="AlphaFoldDB" id="A0A9W7EW16"/>
<dbReference type="PROSITE" id="PS51293">
    <property type="entry name" value="SANT"/>
    <property type="match status" value="1"/>
</dbReference>
<name>A0A9W7EW16_9STRA</name>
<dbReference type="Proteomes" id="UP001165085">
    <property type="component" value="Unassembled WGS sequence"/>
</dbReference>
<dbReference type="EMBL" id="BRXY01000392">
    <property type="protein sequence ID" value="GMH91918.1"/>
    <property type="molecule type" value="Genomic_DNA"/>
</dbReference>
<dbReference type="GO" id="GO:0046872">
    <property type="term" value="F:metal ion binding"/>
    <property type="evidence" value="ECO:0007669"/>
    <property type="project" value="UniProtKB-KW"/>
</dbReference>
<dbReference type="SUPFAM" id="SSF46689">
    <property type="entry name" value="Homeodomain-like"/>
    <property type="match status" value="1"/>
</dbReference>
<evidence type="ECO:0000256" key="5">
    <source>
        <dbReference type="ARBA" id="ARBA00023015"/>
    </source>
</evidence>
<keyword evidence="6" id="KW-0482">Metalloprotease</keyword>
<keyword evidence="1" id="KW-0645">Protease</keyword>
<dbReference type="SMART" id="SM00717">
    <property type="entry name" value="SANT"/>
    <property type="match status" value="1"/>
</dbReference>
<dbReference type="PANTHER" id="PTHR12802">
    <property type="entry name" value="SWI/SNF COMPLEX-RELATED"/>
    <property type="match status" value="1"/>
</dbReference>
<evidence type="ECO:0000256" key="8">
    <source>
        <dbReference type="ARBA" id="ARBA00023163"/>
    </source>
</evidence>
<dbReference type="InterPro" id="IPR009057">
    <property type="entry name" value="Homeodomain-like_sf"/>
</dbReference>
<keyword evidence="9" id="KW-0539">Nucleus</keyword>
<evidence type="ECO:0000256" key="4">
    <source>
        <dbReference type="ARBA" id="ARBA00022833"/>
    </source>
</evidence>